<proteinExistence type="evidence at transcript level"/>
<organism evidence="2">
    <name type="scientific">Hordeum vulgare subsp. vulgare</name>
    <name type="common">Domesticated barley</name>
    <dbReference type="NCBI Taxonomy" id="112509"/>
    <lineage>
        <taxon>Eukaryota</taxon>
        <taxon>Viridiplantae</taxon>
        <taxon>Streptophyta</taxon>
        <taxon>Embryophyta</taxon>
        <taxon>Tracheophyta</taxon>
        <taxon>Spermatophyta</taxon>
        <taxon>Magnoliopsida</taxon>
        <taxon>Liliopsida</taxon>
        <taxon>Poales</taxon>
        <taxon>Poaceae</taxon>
        <taxon>BOP clade</taxon>
        <taxon>Pooideae</taxon>
        <taxon>Triticodae</taxon>
        <taxon>Triticeae</taxon>
        <taxon>Hordeinae</taxon>
        <taxon>Hordeum</taxon>
    </lineage>
</organism>
<accession>F2D7W3</accession>
<protein>
    <submittedName>
        <fullName evidence="2">Predicted protein</fullName>
    </submittedName>
</protein>
<sequence>MLPRWRPRTTTCRCCDSTMAAGKPANGRCRVQSDLVRLHCSTPSLSTLAPDACHPQLWISGSLSRFPAATAGDFDFGQRRRKEGPRCFRRRKVHRKDGRRT</sequence>
<feature type="region of interest" description="Disordered" evidence="1">
    <location>
        <begin position="76"/>
        <end position="101"/>
    </location>
</feature>
<reference evidence="2" key="1">
    <citation type="journal article" date="2011" name="Plant Physiol.">
        <title>Comprehensive sequence analysis of 24,783 barley full-length cDNAs derived from 12 clone libraries.</title>
        <authorList>
            <person name="Matsumoto T."/>
            <person name="Tanaka T."/>
            <person name="Sakai H."/>
            <person name="Amano N."/>
            <person name="Kanamori H."/>
            <person name="Kurita K."/>
            <person name="Kikuta A."/>
            <person name="Kamiya K."/>
            <person name="Yamamoto M."/>
            <person name="Ikawa H."/>
            <person name="Fujii N."/>
            <person name="Hori K."/>
            <person name="Itoh T."/>
            <person name="Sato K."/>
        </authorList>
    </citation>
    <scope>NUCLEOTIDE SEQUENCE</scope>
    <source>
        <tissue evidence="2">Shoot</tissue>
    </source>
</reference>
<evidence type="ECO:0000256" key="1">
    <source>
        <dbReference type="SAM" id="MobiDB-lite"/>
    </source>
</evidence>
<dbReference type="AlphaFoldDB" id="F2D7W3"/>
<evidence type="ECO:0000313" key="2">
    <source>
        <dbReference type="EMBL" id="BAJ91184.1"/>
    </source>
</evidence>
<dbReference type="EMBL" id="AK359975">
    <property type="protein sequence ID" value="BAJ91184.1"/>
    <property type="molecule type" value="mRNA"/>
</dbReference>
<feature type="compositionally biased region" description="Basic residues" evidence="1">
    <location>
        <begin position="79"/>
        <end position="101"/>
    </location>
</feature>
<name>F2D7W3_HORVV</name>